<dbReference type="AlphaFoldDB" id="A0AAV9AIY8"/>
<reference evidence="12" key="2">
    <citation type="submission" date="2023-06" db="EMBL/GenBank/DDBJ databases">
        <authorList>
            <person name="Ma L."/>
            <person name="Liu K.-W."/>
            <person name="Li Z."/>
            <person name="Hsiao Y.-Y."/>
            <person name="Qi Y."/>
            <person name="Fu T."/>
            <person name="Tang G."/>
            <person name="Zhang D."/>
            <person name="Sun W.-H."/>
            <person name="Liu D.-K."/>
            <person name="Li Y."/>
            <person name="Chen G.-Z."/>
            <person name="Liu X.-D."/>
            <person name="Liao X.-Y."/>
            <person name="Jiang Y.-T."/>
            <person name="Yu X."/>
            <person name="Hao Y."/>
            <person name="Huang J."/>
            <person name="Zhao X.-W."/>
            <person name="Ke S."/>
            <person name="Chen Y.-Y."/>
            <person name="Wu W.-L."/>
            <person name="Hsu J.-L."/>
            <person name="Lin Y.-F."/>
            <person name="Huang M.-D."/>
            <person name="Li C.-Y."/>
            <person name="Huang L."/>
            <person name="Wang Z.-W."/>
            <person name="Zhao X."/>
            <person name="Zhong W.-Y."/>
            <person name="Peng D.-H."/>
            <person name="Ahmad S."/>
            <person name="Lan S."/>
            <person name="Zhang J.-S."/>
            <person name="Tsai W.-C."/>
            <person name="Van De Peer Y."/>
            <person name="Liu Z.-J."/>
        </authorList>
    </citation>
    <scope>NUCLEOTIDE SEQUENCE</scope>
    <source>
        <strain evidence="12">SCP</strain>
        <tissue evidence="12">Leaves</tissue>
    </source>
</reference>
<accession>A0AAV9AIY8</accession>
<reference evidence="12" key="1">
    <citation type="journal article" date="2023" name="Nat. Commun.">
        <title>Diploid and tetraploid genomes of Acorus and the evolution of monocots.</title>
        <authorList>
            <person name="Ma L."/>
            <person name="Liu K.W."/>
            <person name="Li Z."/>
            <person name="Hsiao Y.Y."/>
            <person name="Qi Y."/>
            <person name="Fu T."/>
            <person name="Tang G.D."/>
            <person name="Zhang D."/>
            <person name="Sun W.H."/>
            <person name="Liu D.K."/>
            <person name="Li Y."/>
            <person name="Chen G.Z."/>
            <person name="Liu X.D."/>
            <person name="Liao X.Y."/>
            <person name="Jiang Y.T."/>
            <person name="Yu X."/>
            <person name="Hao Y."/>
            <person name="Huang J."/>
            <person name="Zhao X.W."/>
            <person name="Ke S."/>
            <person name="Chen Y.Y."/>
            <person name="Wu W.L."/>
            <person name="Hsu J.L."/>
            <person name="Lin Y.F."/>
            <person name="Huang M.D."/>
            <person name="Li C.Y."/>
            <person name="Huang L."/>
            <person name="Wang Z.W."/>
            <person name="Zhao X."/>
            <person name="Zhong W.Y."/>
            <person name="Peng D.H."/>
            <person name="Ahmad S."/>
            <person name="Lan S."/>
            <person name="Zhang J.S."/>
            <person name="Tsai W.C."/>
            <person name="Van de Peer Y."/>
            <person name="Liu Z.J."/>
        </authorList>
    </citation>
    <scope>NUCLEOTIDE SEQUENCE</scope>
    <source>
        <strain evidence="12">SCP</strain>
    </source>
</reference>
<organism evidence="12 13">
    <name type="scientific">Acorus gramineus</name>
    <name type="common">Dwarf sweet flag</name>
    <dbReference type="NCBI Taxonomy" id="55184"/>
    <lineage>
        <taxon>Eukaryota</taxon>
        <taxon>Viridiplantae</taxon>
        <taxon>Streptophyta</taxon>
        <taxon>Embryophyta</taxon>
        <taxon>Tracheophyta</taxon>
        <taxon>Spermatophyta</taxon>
        <taxon>Magnoliopsida</taxon>
        <taxon>Liliopsida</taxon>
        <taxon>Acoraceae</taxon>
        <taxon>Acorus</taxon>
    </lineage>
</organism>
<name>A0AAV9AIY8_ACOGR</name>
<keyword evidence="13" id="KW-1185">Reference proteome</keyword>
<evidence type="ECO:0000256" key="8">
    <source>
        <dbReference type="PIRSR" id="PIRSR605150-1"/>
    </source>
</evidence>
<dbReference type="GO" id="GO:0012505">
    <property type="term" value="C:endomembrane system"/>
    <property type="evidence" value="ECO:0007669"/>
    <property type="project" value="UniProtKB-SubCell"/>
</dbReference>
<keyword evidence="5 11" id="KW-1133">Transmembrane helix</keyword>
<keyword evidence="3" id="KW-0808">Transferase</keyword>
<feature type="binding site" evidence="9">
    <location>
        <position position="105"/>
    </location>
    <ligand>
        <name>UDP-alpha-D-glucose</name>
        <dbReference type="ChEBI" id="CHEBI:58885"/>
    </ligand>
</feature>
<feature type="transmembrane region" description="Helical" evidence="11">
    <location>
        <begin position="664"/>
        <end position="686"/>
    </location>
</feature>
<feature type="transmembrane region" description="Helical" evidence="11">
    <location>
        <begin position="23"/>
        <end position="42"/>
    </location>
</feature>
<evidence type="ECO:0000313" key="12">
    <source>
        <dbReference type="EMBL" id="KAK1264299.1"/>
    </source>
</evidence>
<comment type="caution">
    <text evidence="12">The sequence shown here is derived from an EMBL/GenBank/DDBJ whole genome shotgun (WGS) entry which is preliminary data.</text>
</comment>
<evidence type="ECO:0000256" key="2">
    <source>
        <dbReference type="ARBA" id="ARBA00022676"/>
    </source>
</evidence>
<sequence length="750" mass="84002">MDATNNLPLQERLEHKRTLHKPLDLLILLLLLALLFYRLTFLHLRGPVWSIAFLCESWFTFIWLITVNTKWSPVTYKTFPDRLKNRLEELPPVDMFVTTADASLEPPIVTVNTVLSLLVVDYPAEKLACYVSDDGCSSLTFFALVEGAKFAKLWVPFCKKYNIQVRAPFMYLATEPDSSNEDYLKDWKTMKDEYEKLDRKIEVASKRSVRCELDGEIVDFSTYQCNNHPSIVKVNLFVKVILENRRGSSDGIPSLIYVAREKRPKYPHHYKAGAMNVLARVSGVMTNAPFMLNVDCDMFVNNAEVILHAMCLFLGFDDEVQSGYVQCPQCFYGGLKDDPFGNQMVVLQRCVGYGFGGIQGPVYGGTGCFHQRKIIYGTPPHIDKQSNTTNMKDKELQRKFGYSSEMLESVSRTISGEPEKNASCGGLSEAVEAAVRVADCSYESNTSWGEEMGWIYGSMTEDVLTGQRIQSMGWKSVYLTLDQPAFLGNAPQGGPASLKQLKRWATGLLEILLGKDSPLIAVATKRLMVRQCLAYLIILVWALRSVPELLYSLLPPYCILTNSSFLPKVGEASMIIPLTLFTIYNIYTLMEYFICGLSARAWWNNMRMQRITSANAWLFGLLSVALKLVGLSETVFEVTRKDQSASEDETNEDPGRFTFDDSSMFVPGTALVIVHGMGLIVGLLGLQWPGGGGGNGPGLGEFFCSFWVLLSFLPFVKGFFRRGKYGIPWPTIGKAAALGSLFLILCGWRS</sequence>
<dbReference type="SUPFAM" id="SSF53448">
    <property type="entry name" value="Nucleotide-diphospho-sugar transferases"/>
    <property type="match status" value="1"/>
</dbReference>
<feature type="transmembrane region" description="Helical" evidence="11">
    <location>
        <begin position="574"/>
        <end position="595"/>
    </location>
</feature>
<gene>
    <name evidence="12" type="ORF">QJS04_geneDACA019947</name>
</gene>
<feature type="active site" evidence="8">
    <location>
        <position position="462"/>
    </location>
</feature>
<evidence type="ECO:0000256" key="1">
    <source>
        <dbReference type="ARBA" id="ARBA00004127"/>
    </source>
</evidence>
<evidence type="ECO:0000256" key="4">
    <source>
        <dbReference type="ARBA" id="ARBA00022692"/>
    </source>
</evidence>
<dbReference type="InterPro" id="IPR029044">
    <property type="entry name" value="Nucleotide-diphossugar_trans"/>
</dbReference>
<evidence type="ECO:0000256" key="5">
    <source>
        <dbReference type="ARBA" id="ARBA00022989"/>
    </source>
</evidence>
<evidence type="ECO:0000256" key="6">
    <source>
        <dbReference type="ARBA" id="ARBA00023136"/>
    </source>
</evidence>
<dbReference type="GO" id="GO:0016020">
    <property type="term" value="C:membrane"/>
    <property type="evidence" value="ECO:0007669"/>
    <property type="project" value="InterPro"/>
</dbReference>
<feature type="transmembrane region" description="Helical" evidence="11">
    <location>
        <begin position="48"/>
        <end position="67"/>
    </location>
</feature>
<keyword evidence="2" id="KW-0328">Glycosyltransferase</keyword>
<dbReference type="GO" id="GO:0016760">
    <property type="term" value="F:cellulose synthase (UDP-forming) activity"/>
    <property type="evidence" value="ECO:0007669"/>
    <property type="project" value="InterPro"/>
</dbReference>
<protein>
    <submittedName>
        <fullName evidence="12">Cellulose synthase-like protein H1</fullName>
    </submittedName>
</protein>
<evidence type="ECO:0000256" key="9">
    <source>
        <dbReference type="PIRSR" id="PIRSR605150-2"/>
    </source>
</evidence>
<feature type="transmembrane region" description="Helical" evidence="11">
    <location>
        <begin position="698"/>
        <end position="715"/>
    </location>
</feature>
<dbReference type="Pfam" id="PF03552">
    <property type="entry name" value="Cellulose_synt"/>
    <property type="match status" value="1"/>
</dbReference>
<feature type="binding site" evidence="10">
    <location>
        <position position="295"/>
    </location>
    <ligand>
        <name>Mn(2+)</name>
        <dbReference type="ChEBI" id="CHEBI:29035"/>
    </ligand>
</feature>
<keyword evidence="6 11" id="KW-0472">Membrane</keyword>
<keyword evidence="7" id="KW-0961">Cell wall biogenesis/degradation</keyword>
<evidence type="ECO:0000256" key="11">
    <source>
        <dbReference type="SAM" id="Phobius"/>
    </source>
</evidence>
<dbReference type="GO" id="GO:0071555">
    <property type="term" value="P:cell wall organization"/>
    <property type="evidence" value="ECO:0007669"/>
    <property type="project" value="UniProtKB-KW"/>
</dbReference>
<feature type="transmembrane region" description="Helical" evidence="11">
    <location>
        <begin position="727"/>
        <end position="748"/>
    </location>
</feature>
<evidence type="ECO:0000313" key="13">
    <source>
        <dbReference type="Proteomes" id="UP001179952"/>
    </source>
</evidence>
<feature type="binding site" evidence="9">
    <location>
        <position position="134"/>
    </location>
    <ligand>
        <name>UDP-alpha-D-glucose</name>
        <dbReference type="ChEBI" id="CHEBI:58885"/>
    </ligand>
</feature>
<dbReference type="GO" id="GO:0071669">
    <property type="term" value="P:plant-type cell wall organization or biogenesis"/>
    <property type="evidence" value="ECO:0007669"/>
    <property type="project" value="UniProtKB-ARBA"/>
</dbReference>
<evidence type="ECO:0000256" key="10">
    <source>
        <dbReference type="PIRSR" id="PIRSR605150-3"/>
    </source>
</evidence>
<feature type="active site" evidence="8">
    <location>
        <position position="134"/>
    </location>
</feature>
<evidence type="ECO:0000256" key="3">
    <source>
        <dbReference type="ARBA" id="ARBA00022679"/>
    </source>
</evidence>
<evidence type="ECO:0000256" key="7">
    <source>
        <dbReference type="ARBA" id="ARBA00023316"/>
    </source>
</evidence>
<dbReference type="GO" id="GO:0030244">
    <property type="term" value="P:cellulose biosynthetic process"/>
    <property type="evidence" value="ECO:0007669"/>
    <property type="project" value="InterPro"/>
</dbReference>
<feature type="transmembrane region" description="Helical" evidence="11">
    <location>
        <begin position="533"/>
        <end position="554"/>
    </location>
</feature>
<keyword evidence="4 11" id="KW-0812">Transmembrane</keyword>
<dbReference type="EMBL" id="JAUJYN010000009">
    <property type="protein sequence ID" value="KAK1264299.1"/>
    <property type="molecule type" value="Genomic_DNA"/>
</dbReference>
<feature type="transmembrane region" description="Helical" evidence="11">
    <location>
        <begin position="616"/>
        <end position="636"/>
    </location>
</feature>
<proteinExistence type="predicted"/>
<dbReference type="Gene3D" id="3.90.550.10">
    <property type="entry name" value="Spore Coat Polysaccharide Biosynthesis Protein SpsA, Chain A"/>
    <property type="match status" value="1"/>
</dbReference>
<dbReference type="PANTHER" id="PTHR13301">
    <property type="entry name" value="X-BOX TRANSCRIPTION FACTOR-RELATED"/>
    <property type="match status" value="1"/>
</dbReference>
<comment type="subcellular location">
    <subcellularLocation>
        <location evidence="1">Endomembrane system</location>
        <topology evidence="1">Multi-pass membrane protein</topology>
    </subcellularLocation>
</comment>
<dbReference type="InterPro" id="IPR005150">
    <property type="entry name" value="Cellulose_synth"/>
</dbReference>
<feature type="binding site" evidence="10">
    <location>
        <position position="271"/>
    </location>
    <ligand>
        <name>Mn(2+)</name>
        <dbReference type="ChEBI" id="CHEBI:29035"/>
    </ligand>
</feature>
<dbReference type="Proteomes" id="UP001179952">
    <property type="component" value="Unassembled WGS sequence"/>
</dbReference>